<sequence length="230" mass="26664">MCYVQVEPLQLNCVESSERIYRTWKRRMPRKRSRADNGYVLWTTVARVDVAKCSKRRKHVTTTCCWHTVISNAASVALLFLLALCNSCLVICGVVYHVHGRCMKSDQARHVKENHPDKLMDQRKECSLRRGESNSKCPDGGDPFADPRYLSIEEYPELGCKAGMPQNASLLLNFPADYLRNRFTVQFACRNGKLWLRHVRFQRTEEMLRERRLGNTEINKVKNDSLTMAH</sequence>
<proteinExistence type="predicted"/>
<organism evidence="2 3">
    <name type="scientific">Trichinella papuae</name>
    <dbReference type="NCBI Taxonomy" id="268474"/>
    <lineage>
        <taxon>Eukaryota</taxon>
        <taxon>Metazoa</taxon>
        <taxon>Ecdysozoa</taxon>
        <taxon>Nematoda</taxon>
        <taxon>Enoplea</taxon>
        <taxon>Dorylaimia</taxon>
        <taxon>Trichinellida</taxon>
        <taxon>Trichinellidae</taxon>
        <taxon>Trichinella</taxon>
    </lineage>
</organism>
<reference evidence="2 3" key="1">
    <citation type="submission" date="2015-01" db="EMBL/GenBank/DDBJ databases">
        <title>Evolution of Trichinella species and genotypes.</title>
        <authorList>
            <person name="Korhonen P.K."/>
            <person name="Edoardo P."/>
            <person name="Giuseppe L.R."/>
            <person name="Gasser R.B."/>
        </authorList>
    </citation>
    <scope>NUCLEOTIDE SEQUENCE [LARGE SCALE GENOMIC DNA]</scope>
    <source>
        <strain evidence="2">ISS1980</strain>
    </source>
</reference>
<accession>A0A0V1MN78</accession>
<keyword evidence="1" id="KW-0472">Membrane</keyword>
<evidence type="ECO:0000313" key="3">
    <source>
        <dbReference type="Proteomes" id="UP000054843"/>
    </source>
</evidence>
<dbReference type="Proteomes" id="UP000054843">
    <property type="component" value="Unassembled WGS sequence"/>
</dbReference>
<dbReference type="AlphaFoldDB" id="A0A0V1MN78"/>
<feature type="transmembrane region" description="Helical" evidence="1">
    <location>
        <begin position="76"/>
        <end position="99"/>
    </location>
</feature>
<dbReference type="EMBL" id="JYDO01000065">
    <property type="protein sequence ID" value="KRZ73288.1"/>
    <property type="molecule type" value="Genomic_DNA"/>
</dbReference>
<gene>
    <name evidence="2" type="ORF">T10_4775</name>
</gene>
<keyword evidence="1" id="KW-0812">Transmembrane</keyword>
<name>A0A0V1MN78_9BILA</name>
<keyword evidence="3" id="KW-1185">Reference proteome</keyword>
<evidence type="ECO:0000256" key="1">
    <source>
        <dbReference type="SAM" id="Phobius"/>
    </source>
</evidence>
<keyword evidence="1" id="KW-1133">Transmembrane helix</keyword>
<evidence type="ECO:0000313" key="2">
    <source>
        <dbReference type="EMBL" id="KRZ73288.1"/>
    </source>
</evidence>
<comment type="caution">
    <text evidence="2">The sequence shown here is derived from an EMBL/GenBank/DDBJ whole genome shotgun (WGS) entry which is preliminary data.</text>
</comment>
<protein>
    <submittedName>
        <fullName evidence="2">Uncharacterized protein</fullName>
    </submittedName>
</protein>